<sequence length="184" mass="20881">MHLLSTIYVAFALFLAVQAAPVAHPRAVAAPEVLYLYVGEINHLITFDQGSLVERAVGDVFAELDLTVREPEADADVNSELELRPVVRASRERKKYFRIMLHRNACGTYDDTTSISESESSVETFGSISSKAPKGLWKWHFSGLARKENLKSRLRKRNTTDSNVFRHQIADFAPRARYERRETV</sequence>
<proteinExistence type="predicted"/>
<dbReference type="Proteomes" id="UP001219525">
    <property type="component" value="Unassembled WGS sequence"/>
</dbReference>
<comment type="caution">
    <text evidence="2">The sequence shown here is derived from an EMBL/GenBank/DDBJ whole genome shotgun (WGS) entry which is preliminary data.</text>
</comment>
<protein>
    <submittedName>
        <fullName evidence="2">Uncharacterized protein</fullName>
    </submittedName>
</protein>
<feature type="chain" id="PRO_5041907013" evidence="1">
    <location>
        <begin position="20"/>
        <end position="184"/>
    </location>
</feature>
<evidence type="ECO:0000256" key="1">
    <source>
        <dbReference type="SAM" id="SignalP"/>
    </source>
</evidence>
<reference evidence="2" key="1">
    <citation type="submission" date="2023-03" db="EMBL/GenBank/DDBJ databases">
        <title>Massive genome expansion in bonnet fungi (Mycena s.s.) driven by repeated elements and novel gene families across ecological guilds.</title>
        <authorList>
            <consortium name="Lawrence Berkeley National Laboratory"/>
            <person name="Harder C.B."/>
            <person name="Miyauchi S."/>
            <person name="Viragh M."/>
            <person name="Kuo A."/>
            <person name="Thoen E."/>
            <person name="Andreopoulos B."/>
            <person name="Lu D."/>
            <person name="Skrede I."/>
            <person name="Drula E."/>
            <person name="Henrissat B."/>
            <person name="Morin E."/>
            <person name="Kohler A."/>
            <person name="Barry K."/>
            <person name="LaButti K."/>
            <person name="Morin E."/>
            <person name="Salamov A."/>
            <person name="Lipzen A."/>
            <person name="Mereny Z."/>
            <person name="Hegedus B."/>
            <person name="Baldrian P."/>
            <person name="Stursova M."/>
            <person name="Weitz H."/>
            <person name="Taylor A."/>
            <person name="Grigoriev I.V."/>
            <person name="Nagy L.G."/>
            <person name="Martin F."/>
            <person name="Kauserud H."/>
        </authorList>
    </citation>
    <scope>NUCLEOTIDE SEQUENCE</scope>
    <source>
        <strain evidence="2">9144</strain>
    </source>
</reference>
<evidence type="ECO:0000313" key="2">
    <source>
        <dbReference type="EMBL" id="KAJ7216052.1"/>
    </source>
</evidence>
<keyword evidence="3" id="KW-1185">Reference proteome</keyword>
<dbReference type="EMBL" id="JARJCW010000016">
    <property type="protein sequence ID" value="KAJ7216052.1"/>
    <property type="molecule type" value="Genomic_DNA"/>
</dbReference>
<evidence type="ECO:0000313" key="3">
    <source>
        <dbReference type="Proteomes" id="UP001219525"/>
    </source>
</evidence>
<dbReference type="AlphaFoldDB" id="A0AAD6VL00"/>
<gene>
    <name evidence="2" type="ORF">GGX14DRAFT_391714</name>
</gene>
<name>A0AAD6VL00_9AGAR</name>
<accession>A0AAD6VL00</accession>
<keyword evidence="1" id="KW-0732">Signal</keyword>
<feature type="signal peptide" evidence="1">
    <location>
        <begin position="1"/>
        <end position="19"/>
    </location>
</feature>
<organism evidence="2 3">
    <name type="scientific">Mycena pura</name>
    <dbReference type="NCBI Taxonomy" id="153505"/>
    <lineage>
        <taxon>Eukaryota</taxon>
        <taxon>Fungi</taxon>
        <taxon>Dikarya</taxon>
        <taxon>Basidiomycota</taxon>
        <taxon>Agaricomycotina</taxon>
        <taxon>Agaricomycetes</taxon>
        <taxon>Agaricomycetidae</taxon>
        <taxon>Agaricales</taxon>
        <taxon>Marasmiineae</taxon>
        <taxon>Mycenaceae</taxon>
        <taxon>Mycena</taxon>
    </lineage>
</organism>